<name>A0A422MUF2_9TRYP</name>
<dbReference type="EMBL" id="MKKU01001207">
    <property type="protein sequence ID" value="RNE96858.1"/>
    <property type="molecule type" value="Genomic_DNA"/>
</dbReference>
<organism evidence="2 3">
    <name type="scientific">Trypanosoma conorhini</name>
    <dbReference type="NCBI Taxonomy" id="83891"/>
    <lineage>
        <taxon>Eukaryota</taxon>
        <taxon>Discoba</taxon>
        <taxon>Euglenozoa</taxon>
        <taxon>Kinetoplastea</taxon>
        <taxon>Metakinetoplastina</taxon>
        <taxon>Trypanosomatida</taxon>
        <taxon>Trypanosomatidae</taxon>
        <taxon>Trypanosoma</taxon>
    </lineage>
</organism>
<evidence type="ECO:0000256" key="1">
    <source>
        <dbReference type="SAM" id="MobiDB-lite"/>
    </source>
</evidence>
<reference evidence="2 3" key="1">
    <citation type="journal article" date="2018" name="BMC Genomics">
        <title>Genomic comparison of Trypanosoma conorhini and Trypanosoma rangeli to Trypanosoma cruzi strains of high and low virulence.</title>
        <authorList>
            <person name="Bradwell K.R."/>
            <person name="Koparde V.N."/>
            <person name="Matveyev A.V."/>
            <person name="Serrano M.G."/>
            <person name="Alves J.M."/>
            <person name="Parikh H."/>
            <person name="Huang B."/>
            <person name="Lee V."/>
            <person name="Espinosa-Alvarez O."/>
            <person name="Ortiz P.A."/>
            <person name="Costa-Martins A.G."/>
            <person name="Teixeira M.M."/>
            <person name="Buck G.A."/>
        </authorList>
    </citation>
    <scope>NUCLEOTIDE SEQUENCE [LARGE SCALE GENOMIC DNA]</scope>
    <source>
        <strain evidence="2 3">025E</strain>
    </source>
</reference>
<keyword evidence="3" id="KW-1185">Reference proteome</keyword>
<dbReference type="Proteomes" id="UP000284403">
    <property type="component" value="Unassembled WGS sequence"/>
</dbReference>
<evidence type="ECO:0000313" key="3">
    <source>
        <dbReference type="Proteomes" id="UP000284403"/>
    </source>
</evidence>
<proteinExistence type="predicted"/>
<comment type="caution">
    <text evidence="2">The sequence shown here is derived from an EMBL/GenBank/DDBJ whole genome shotgun (WGS) entry which is preliminary data.</text>
</comment>
<accession>A0A422MUF2</accession>
<dbReference type="AlphaFoldDB" id="A0A422MUF2"/>
<protein>
    <submittedName>
        <fullName evidence="2">Uncharacterized protein</fullName>
    </submittedName>
</protein>
<sequence length="261" mass="27493">MGVAGRQDVVLARVPARGGAQNRYVPQQQRRGTWRQPTPHATGPLASSGGVGTVEPTSSRPRLHVLATKTRSSLEEAAEGFLHSERRRLFAVYPPSTSRDASLVPSPYDYVCVLQRLSACGTGVPSKHVYSLLVELLRKPLPPSQAGLGWDLPDEAVVDLQARALEAVMPCLEGRDALAFAQKGLMPLLSPTALAGGSHSSELVFIQALRRRLQGGGVASAGLEASGGSIESGLLVTAPVVSAAAAALIRVRHNCRKTTGD</sequence>
<dbReference type="GeneID" id="40323234"/>
<evidence type="ECO:0000313" key="2">
    <source>
        <dbReference type="EMBL" id="RNE96858.1"/>
    </source>
</evidence>
<feature type="region of interest" description="Disordered" evidence="1">
    <location>
        <begin position="20"/>
        <end position="58"/>
    </location>
</feature>
<dbReference type="OrthoDB" id="242429at2759"/>
<gene>
    <name evidence="2" type="ORF">Tco025E_09623</name>
</gene>
<dbReference type="RefSeq" id="XP_029223453.1">
    <property type="nucleotide sequence ID" value="XM_029376434.1"/>
</dbReference>